<organism evidence="1 2">
    <name type="scientific">Streptomyces litmocidini</name>
    <dbReference type="NCBI Taxonomy" id="67318"/>
    <lineage>
        <taxon>Bacteria</taxon>
        <taxon>Bacillati</taxon>
        <taxon>Actinomycetota</taxon>
        <taxon>Actinomycetes</taxon>
        <taxon>Kitasatosporales</taxon>
        <taxon>Streptomycetaceae</taxon>
        <taxon>Streptomyces</taxon>
    </lineage>
</organism>
<gene>
    <name evidence="1" type="ORF">ACH407_37160</name>
</gene>
<dbReference type="Proteomes" id="UP001611339">
    <property type="component" value="Unassembled WGS sequence"/>
</dbReference>
<keyword evidence="2" id="KW-1185">Reference proteome</keyword>
<evidence type="ECO:0000313" key="2">
    <source>
        <dbReference type="Proteomes" id="UP001611339"/>
    </source>
</evidence>
<comment type="caution">
    <text evidence="1">The sequence shown here is derived from an EMBL/GenBank/DDBJ whole genome shotgun (WGS) entry which is preliminary data.</text>
</comment>
<proteinExistence type="predicted"/>
<dbReference type="RefSeq" id="WP_398713911.1">
    <property type="nucleotide sequence ID" value="NZ_JBIRUI010000032.1"/>
</dbReference>
<accession>A0ABW7UHS8</accession>
<dbReference type="EMBL" id="JBIRUI010000032">
    <property type="protein sequence ID" value="MFI1719180.1"/>
    <property type="molecule type" value="Genomic_DNA"/>
</dbReference>
<evidence type="ECO:0000313" key="1">
    <source>
        <dbReference type="EMBL" id="MFI1719180.1"/>
    </source>
</evidence>
<name>A0ABW7UHS8_9ACTN</name>
<reference evidence="1 2" key="1">
    <citation type="submission" date="2024-10" db="EMBL/GenBank/DDBJ databases">
        <title>The Natural Products Discovery Center: Release of the First 8490 Sequenced Strains for Exploring Actinobacteria Biosynthetic Diversity.</title>
        <authorList>
            <person name="Kalkreuter E."/>
            <person name="Kautsar S.A."/>
            <person name="Yang D."/>
            <person name="Bader C.D."/>
            <person name="Teijaro C.N."/>
            <person name="Fluegel L."/>
            <person name="Davis C.M."/>
            <person name="Simpson J.R."/>
            <person name="Lauterbach L."/>
            <person name="Steele A.D."/>
            <person name="Gui C."/>
            <person name="Meng S."/>
            <person name="Li G."/>
            <person name="Viehrig K."/>
            <person name="Ye F."/>
            <person name="Su P."/>
            <person name="Kiefer A.F."/>
            <person name="Nichols A."/>
            <person name="Cepeda A.J."/>
            <person name="Yan W."/>
            <person name="Fan B."/>
            <person name="Jiang Y."/>
            <person name="Adhikari A."/>
            <person name="Zheng C.-J."/>
            <person name="Schuster L."/>
            <person name="Cowan T.M."/>
            <person name="Smanski M.J."/>
            <person name="Chevrette M.G."/>
            <person name="De Carvalho L.P.S."/>
            <person name="Shen B."/>
        </authorList>
    </citation>
    <scope>NUCLEOTIDE SEQUENCE [LARGE SCALE GENOMIC DNA]</scope>
    <source>
        <strain evidence="1 2">NPDC020602</strain>
    </source>
</reference>
<sequence length="152" mass="16908">MLGQGWESQWDRVGRRLEDVRAVYEGAPGGTDVAVDRVLSFFEAVHHLKDWLGNDPTVQVTKANGDELIDKHQVLQLCADLANGSKHLKLDRTRTGDISTTVARNDVEVLVGTGSSRHRFYVASGGTEYDARQIAEDAVTEWEKFLSRRGLV</sequence>
<protein>
    <submittedName>
        <fullName evidence="1">Uncharacterized protein</fullName>
    </submittedName>
</protein>